<dbReference type="OrthoDB" id="2523735at2759"/>
<protein>
    <submittedName>
        <fullName evidence="3">Uncharacterized protein</fullName>
    </submittedName>
</protein>
<dbReference type="EMBL" id="PJQD01000008">
    <property type="protein sequence ID" value="POY76075.1"/>
    <property type="molecule type" value="Genomic_DNA"/>
</dbReference>
<sequence>MTSPRARWYHRDDVPSAASYPPSTAPLRVSQLARFFHMLGKRNFPRLRSAPTFQVPLFIAAGTRSPPLVSSLSDLLNPDRIKMVALLIAFVTLWSTLTAVQAVLSTAGGNGIIASTSIDEQAKAQDLSLKEVCYLELYKEEDYGSLEYSKEVLVQDKQSRNVYVSDGYKESTDGATYVYRSFCYKQYHYSEHTQTTFGDSGAGAIVDGGIGNAFRNKKVDSNGISADDGTLQRPRNDKELSGDGASHNL</sequence>
<organism evidence="3 4">
    <name type="scientific">Rhodotorula taiwanensis</name>
    <dbReference type="NCBI Taxonomy" id="741276"/>
    <lineage>
        <taxon>Eukaryota</taxon>
        <taxon>Fungi</taxon>
        <taxon>Dikarya</taxon>
        <taxon>Basidiomycota</taxon>
        <taxon>Pucciniomycotina</taxon>
        <taxon>Microbotryomycetes</taxon>
        <taxon>Sporidiobolales</taxon>
        <taxon>Sporidiobolaceae</taxon>
        <taxon>Rhodotorula</taxon>
    </lineage>
</organism>
<proteinExistence type="predicted"/>
<reference evidence="3 4" key="1">
    <citation type="journal article" date="2018" name="Front. Microbiol.">
        <title>Prospects for Fungal Bioremediation of Acidic Radioactive Waste Sites: Characterization and Genome Sequence of Rhodotorula taiwanensis MD1149.</title>
        <authorList>
            <person name="Tkavc R."/>
            <person name="Matrosova V.Y."/>
            <person name="Grichenko O.E."/>
            <person name="Gostincar C."/>
            <person name="Volpe R.P."/>
            <person name="Klimenkova P."/>
            <person name="Gaidamakova E.K."/>
            <person name="Zhou C.E."/>
            <person name="Stewart B.J."/>
            <person name="Lyman M.G."/>
            <person name="Malfatti S.A."/>
            <person name="Rubinfeld B."/>
            <person name="Courtot M."/>
            <person name="Singh J."/>
            <person name="Dalgard C.L."/>
            <person name="Hamilton T."/>
            <person name="Frey K.G."/>
            <person name="Gunde-Cimerman N."/>
            <person name="Dugan L."/>
            <person name="Daly M.J."/>
        </authorList>
    </citation>
    <scope>NUCLEOTIDE SEQUENCE [LARGE SCALE GENOMIC DNA]</scope>
    <source>
        <strain evidence="3 4">MD1149</strain>
    </source>
</reference>
<evidence type="ECO:0000313" key="4">
    <source>
        <dbReference type="Proteomes" id="UP000237144"/>
    </source>
</evidence>
<keyword evidence="2" id="KW-1133">Transmembrane helix</keyword>
<keyword evidence="2" id="KW-0472">Membrane</keyword>
<name>A0A2S5BH43_9BASI</name>
<dbReference type="Proteomes" id="UP000237144">
    <property type="component" value="Unassembled WGS sequence"/>
</dbReference>
<gene>
    <name evidence="3" type="ORF">BMF94_0798</name>
</gene>
<evidence type="ECO:0000256" key="2">
    <source>
        <dbReference type="SAM" id="Phobius"/>
    </source>
</evidence>
<dbReference type="AlphaFoldDB" id="A0A2S5BH43"/>
<feature type="region of interest" description="Disordered" evidence="1">
    <location>
        <begin position="221"/>
        <end position="249"/>
    </location>
</feature>
<feature type="transmembrane region" description="Helical" evidence="2">
    <location>
        <begin position="83"/>
        <end position="104"/>
    </location>
</feature>
<accession>A0A2S5BH43</accession>
<keyword evidence="4" id="KW-1185">Reference proteome</keyword>
<keyword evidence="2" id="KW-0812">Transmembrane</keyword>
<evidence type="ECO:0000256" key="1">
    <source>
        <dbReference type="SAM" id="MobiDB-lite"/>
    </source>
</evidence>
<evidence type="ECO:0000313" key="3">
    <source>
        <dbReference type="EMBL" id="POY76075.1"/>
    </source>
</evidence>
<comment type="caution">
    <text evidence="3">The sequence shown here is derived from an EMBL/GenBank/DDBJ whole genome shotgun (WGS) entry which is preliminary data.</text>
</comment>